<dbReference type="RefSeq" id="WP_104370757.1">
    <property type="nucleotide sequence ID" value="NZ_BFAV01000019.1"/>
</dbReference>
<gene>
    <name evidence="1" type="ORF">DCCM_0381</name>
</gene>
<dbReference type="EMBL" id="BFAV01000019">
    <property type="protein sequence ID" value="GBF32190.1"/>
    <property type="molecule type" value="Genomic_DNA"/>
</dbReference>
<dbReference type="Proteomes" id="UP000239549">
    <property type="component" value="Unassembled WGS sequence"/>
</dbReference>
<proteinExistence type="predicted"/>
<evidence type="ECO:0000313" key="2">
    <source>
        <dbReference type="Proteomes" id="UP000239549"/>
    </source>
</evidence>
<evidence type="ECO:0000313" key="1">
    <source>
        <dbReference type="EMBL" id="GBF32190.1"/>
    </source>
</evidence>
<protein>
    <submittedName>
        <fullName evidence="1">Uncharacterized protein</fullName>
    </submittedName>
</protein>
<keyword evidence="2" id="KW-1185">Reference proteome</keyword>
<organism evidence="1 2">
    <name type="scientific">Desulfocucumis palustris</name>
    <dbReference type="NCBI Taxonomy" id="1898651"/>
    <lineage>
        <taxon>Bacteria</taxon>
        <taxon>Bacillati</taxon>
        <taxon>Bacillota</taxon>
        <taxon>Clostridia</taxon>
        <taxon>Eubacteriales</taxon>
        <taxon>Desulfocucumaceae</taxon>
        <taxon>Desulfocucumis</taxon>
    </lineage>
</organism>
<comment type="caution">
    <text evidence="1">The sequence shown here is derived from an EMBL/GenBank/DDBJ whole genome shotgun (WGS) entry which is preliminary data.</text>
</comment>
<accession>A0A2L2X844</accession>
<reference evidence="2" key="1">
    <citation type="submission" date="2018-02" db="EMBL/GenBank/DDBJ databases">
        <title>Genome sequence of Desulfocucumis palustris strain NAW-5.</title>
        <authorList>
            <person name="Watanabe M."/>
            <person name="Kojima H."/>
            <person name="Fukui M."/>
        </authorList>
    </citation>
    <scope>NUCLEOTIDE SEQUENCE [LARGE SCALE GENOMIC DNA]</scope>
    <source>
        <strain evidence="2">NAW-5</strain>
    </source>
</reference>
<sequence length="127" mass="14966">MDNTGKEEDGLSQIEADRIERVIFEDDDEIILRDGKKYKIPPCSLKDARELIRIFRTINVDLIIVNFIPTGKDDEDEQRVRDFYRVMKIAFKDYPGIDQAYLEKYVDLKIARKVINSILDLNEIKKK</sequence>
<dbReference type="AlphaFoldDB" id="A0A2L2X844"/>
<dbReference type="OrthoDB" id="2609162at2"/>
<name>A0A2L2X844_9FIRM</name>